<protein>
    <submittedName>
        <fullName evidence="1">Uncharacterized protein</fullName>
    </submittedName>
</protein>
<comment type="caution">
    <text evidence="1">The sequence shown here is derived from an EMBL/GenBank/DDBJ whole genome shotgun (WGS) entry which is preliminary data.</text>
</comment>
<dbReference type="RefSeq" id="WP_307359463.1">
    <property type="nucleotide sequence ID" value="NZ_JAUSXK010000001.1"/>
</dbReference>
<accession>A0ABU0P6V3</accession>
<evidence type="ECO:0000313" key="1">
    <source>
        <dbReference type="EMBL" id="MDQ0643067.1"/>
    </source>
</evidence>
<reference evidence="1 2" key="1">
    <citation type="submission" date="2023-07" db="EMBL/GenBank/DDBJ databases">
        <title>Comparative genomics of wheat-associated soil bacteria to identify genetic determinants of phenazine resistance.</title>
        <authorList>
            <person name="Mouncey N."/>
        </authorList>
    </citation>
    <scope>NUCLEOTIDE SEQUENCE [LARGE SCALE GENOMIC DNA]</scope>
    <source>
        <strain evidence="1 2">W2I7</strain>
    </source>
</reference>
<sequence>MVIIILLAALALTGLVATLVELRRDGFHAVATDWTRVAERDSIQDAESTPAYR</sequence>
<evidence type="ECO:0000313" key="2">
    <source>
        <dbReference type="Proteomes" id="UP001239085"/>
    </source>
</evidence>
<keyword evidence="2" id="KW-1185">Reference proteome</keyword>
<proteinExistence type="predicted"/>
<dbReference type="EMBL" id="JAUSXK010000001">
    <property type="protein sequence ID" value="MDQ0643067.1"/>
    <property type="molecule type" value="Genomic_DNA"/>
</dbReference>
<dbReference type="Proteomes" id="UP001239085">
    <property type="component" value="Unassembled WGS sequence"/>
</dbReference>
<gene>
    <name evidence="1" type="ORF">QFZ46_001227</name>
</gene>
<name>A0ABU0P6V3_9MICO</name>
<organism evidence="1 2">
    <name type="scientific">Microbacterium murale</name>
    <dbReference type="NCBI Taxonomy" id="1081040"/>
    <lineage>
        <taxon>Bacteria</taxon>
        <taxon>Bacillati</taxon>
        <taxon>Actinomycetota</taxon>
        <taxon>Actinomycetes</taxon>
        <taxon>Micrococcales</taxon>
        <taxon>Microbacteriaceae</taxon>
        <taxon>Microbacterium</taxon>
    </lineage>
</organism>